<dbReference type="Proteomes" id="UP000268684">
    <property type="component" value="Chromosome III"/>
</dbReference>
<feature type="compositionally biased region" description="Low complexity" evidence="1">
    <location>
        <begin position="76"/>
        <end position="91"/>
    </location>
</feature>
<name>A0AAJ5NL93_9BURK</name>
<feature type="region of interest" description="Disordered" evidence="1">
    <location>
        <begin position="1"/>
        <end position="25"/>
    </location>
</feature>
<reference evidence="2 3" key="1">
    <citation type="submission" date="2017-11" db="EMBL/GenBank/DDBJ databases">
        <authorList>
            <person name="Seth-Smith MB H."/>
        </authorList>
    </citation>
    <scope>NUCLEOTIDE SEQUENCE [LARGE SCALE GENOMIC DNA]</scope>
    <source>
        <strain evidence="2">E</strain>
    </source>
</reference>
<proteinExistence type="predicted"/>
<sequence>MTRISHRFTPIAQAATRKRPAGAQRTTAAKFAVLYRGTRFAPGGAPSQASAAQTQRTKSMVARLARRRRFARGRRAAMAAGDAEGADAADGLQESDVANEEREPHYGGGRGRQDSHDGQNDPSDAAPAVTFKAGQRRPAIAPAAHRLEHELPPVDPAADPPMLRDQCTRELLDLLTDSNTQPDTRRAARIHAWSARWLGLQQAGVALPESSLEMLRAHAVARPNETNDTPRLPDPARHFNLLAGLLLRQFDRPRTPRQCACALDTLSVLQR</sequence>
<evidence type="ECO:0000256" key="1">
    <source>
        <dbReference type="SAM" id="MobiDB-lite"/>
    </source>
</evidence>
<feature type="compositionally biased region" description="Basic and acidic residues" evidence="1">
    <location>
        <begin position="99"/>
        <end position="119"/>
    </location>
</feature>
<feature type="compositionally biased region" description="Low complexity" evidence="1">
    <location>
        <begin position="41"/>
        <end position="53"/>
    </location>
</feature>
<accession>A0AAJ5NL93</accession>
<dbReference type="EMBL" id="LR025744">
    <property type="protein sequence ID" value="VBB16567.1"/>
    <property type="molecule type" value="Genomic_DNA"/>
</dbReference>
<evidence type="ECO:0000313" key="2">
    <source>
        <dbReference type="EMBL" id="VBB16567.1"/>
    </source>
</evidence>
<feature type="region of interest" description="Disordered" evidence="1">
    <location>
        <begin position="39"/>
        <end position="137"/>
    </location>
</feature>
<gene>
    <name evidence="2" type="ORF">BSTAB16_6774</name>
</gene>
<keyword evidence="3" id="KW-1185">Reference proteome</keyword>
<dbReference type="AlphaFoldDB" id="A0AAJ5NL93"/>
<protein>
    <submittedName>
        <fullName evidence="2">Uncharacterized protein</fullName>
    </submittedName>
</protein>
<feature type="compositionally biased region" description="Basic residues" evidence="1">
    <location>
        <begin position="64"/>
        <end position="75"/>
    </location>
</feature>
<organism evidence="2 3">
    <name type="scientific">Burkholderia stabilis</name>
    <dbReference type="NCBI Taxonomy" id="95485"/>
    <lineage>
        <taxon>Bacteria</taxon>
        <taxon>Pseudomonadati</taxon>
        <taxon>Pseudomonadota</taxon>
        <taxon>Betaproteobacteria</taxon>
        <taxon>Burkholderiales</taxon>
        <taxon>Burkholderiaceae</taxon>
        <taxon>Burkholderia</taxon>
        <taxon>Burkholderia cepacia complex</taxon>
    </lineage>
</organism>
<evidence type="ECO:0000313" key="3">
    <source>
        <dbReference type="Proteomes" id="UP000268684"/>
    </source>
</evidence>